<dbReference type="InterPro" id="IPR004794">
    <property type="entry name" value="Eubact_RibD"/>
</dbReference>
<evidence type="ECO:0000256" key="12">
    <source>
        <dbReference type="PIRSR" id="PIRSR006769-1"/>
    </source>
</evidence>
<dbReference type="Gene3D" id="3.40.430.10">
    <property type="entry name" value="Dihydrofolate Reductase, subunit A"/>
    <property type="match status" value="2"/>
</dbReference>
<keyword evidence="11 14" id="KW-0479">Metal-binding</keyword>
<feature type="binding site" evidence="13">
    <location>
        <position position="185"/>
    </location>
    <ligand>
        <name>substrate</name>
    </ligand>
</feature>
<dbReference type="GO" id="GO:0008835">
    <property type="term" value="F:diaminohydroxyphosphoribosylaminopyrimidine deaminase activity"/>
    <property type="evidence" value="ECO:0007669"/>
    <property type="project" value="UniProtKB-EC"/>
</dbReference>
<dbReference type="InterPro" id="IPR002734">
    <property type="entry name" value="RibDG_C"/>
</dbReference>
<dbReference type="CDD" id="cd01284">
    <property type="entry name" value="Riboflavin_deaminase-reductase"/>
    <property type="match status" value="1"/>
</dbReference>
<dbReference type="PANTHER" id="PTHR38011">
    <property type="entry name" value="DIHYDROFOLATE REDUCTASE FAMILY PROTEIN (AFU_ORTHOLOGUE AFUA_8G06820)"/>
    <property type="match status" value="1"/>
</dbReference>
<dbReference type="SUPFAM" id="SSF53597">
    <property type="entry name" value="Dihydrofolate reductase-like"/>
    <property type="match status" value="1"/>
</dbReference>
<dbReference type="Gene3D" id="3.40.140.10">
    <property type="entry name" value="Cytidine Deaminase, domain 2"/>
    <property type="match status" value="1"/>
</dbReference>
<feature type="binding site" evidence="13">
    <location>
        <position position="169"/>
    </location>
    <ligand>
        <name>NADP(+)</name>
        <dbReference type="ChEBI" id="CHEBI:58349"/>
    </ligand>
</feature>
<keyword evidence="11" id="KW-0686">Riboflavin biosynthesis</keyword>
<evidence type="ECO:0000256" key="14">
    <source>
        <dbReference type="PIRSR" id="PIRSR006769-3"/>
    </source>
</evidence>
<feature type="binding site" evidence="13">
    <location>
        <position position="205"/>
    </location>
    <ligand>
        <name>substrate</name>
    </ligand>
</feature>
<dbReference type="InterPro" id="IPR002125">
    <property type="entry name" value="CMP_dCMP_dom"/>
</dbReference>
<dbReference type="InterPro" id="IPR024072">
    <property type="entry name" value="DHFR-like_dom_sf"/>
</dbReference>
<comment type="function">
    <text evidence="1 11">Converts 2,5-diamino-6-(ribosylamino)-4(3h)-pyrimidinone 5'-phosphate into 5-amino-6-(ribosylamino)-2,4(1h,3h)-pyrimidinedione 5'-phosphate.</text>
</comment>
<proteinExistence type="inferred from homology"/>
<keyword evidence="8" id="KW-0511">Multifunctional enzyme</keyword>
<feature type="binding site" evidence="13">
    <location>
        <position position="222"/>
    </location>
    <ligand>
        <name>NADP(+)</name>
        <dbReference type="ChEBI" id="CHEBI:58349"/>
    </ligand>
</feature>
<evidence type="ECO:0000256" key="3">
    <source>
        <dbReference type="ARBA" id="ARBA00004910"/>
    </source>
</evidence>
<accession>A0A6C7EAH2</accession>
<keyword evidence="11 14" id="KW-0862">Zinc</keyword>
<evidence type="ECO:0000256" key="13">
    <source>
        <dbReference type="PIRSR" id="PIRSR006769-2"/>
    </source>
</evidence>
<gene>
    <name evidence="16" type="primary">ribD</name>
    <name evidence="16" type="synonym">ribG</name>
    <name evidence="16" type="ORF">YM304_13140</name>
</gene>
<keyword evidence="17" id="KW-1185">Reference proteome</keyword>
<feature type="active site" description="Proton donor" evidence="12">
    <location>
        <position position="54"/>
    </location>
</feature>
<feature type="binding site" evidence="13">
    <location>
        <position position="257"/>
    </location>
    <ligand>
        <name>substrate</name>
    </ligand>
</feature>
<reference evidence="16 17" key="1">
    <citation type="journal article" date="2013" name="Int. J. Syst. Evol. Microbiol.">
        <title>Ilumatobacter nonamiense sp. nov. and Ilumatobacter coccineum sp. nov., isolated from seashore sand.</title>
        <authorList>
            <person name="Matsumoto A."/>
            <person name="Kasai H."/>
            <person name="Matsuo Y."/>
            <person name="Shizuri Y."/>
            <person name="Ichikawa N."/>
            <person name="Fujita N."/>
            <person name="Omura S."/>
            <person name="Takahashi Y."/>
        </authorList>
    </citation>
    <scope>NUCLEOTIDE SEQUENCE [LARGE SCALE GENOMIC DNA]</scope>
    <source>
        <strain evidence="17">NBRC 103263 / KCTC 29153 / YM16-304</strain>
    </source>
</reference>
<dbReference type="EC" id="1.1.1.193" evidence="11"/>
<evidence type="ECO:0000256" key="2">
    <source>
        <dbReference type="ARBA" id="ARBA00004882"/>
    </source>
</evidence>
<feature type="binding site" evidence="14">
    <location>
        <position position="52"/>
    </location>
    <ligand>
        <name>Zn(2+)</name>
        <dbReference type="ChEBI" id="CHEBI:29105"/>
        <note>catalytic</note>
    </ligand>
</feature>
<name>A0A6C7EAH2_ILUCY</name>
<comment type="similarity">
    <text evidence="5 11">In the C-terminal section; belongs to the HTP reductase family.</text>
</comment>
<comment type="similarity">
    <text evidence="4 11">In the N-terminal section; belongs to the cytidine and deoxycytidylate deaminase family.</text>
</comment>
<comment type="pathway">
    <text evidence="3 11">Cofactor biosynthesis; riboflavin biosynthesis; 5-amino-6-(D-ribitylamino)uracil from GTP: step 3/4.</text>
</comment>
<evidence type="ECO:0000256" key="7">
    <source>
        <dbReference type="ARBA" id="ARBA00023002"/>
    </source>
</evidence>
<dbReference type="GO" id="GO:0046872">
    <property type="term" value="F:metal ion binding"/>
    <property type="evidence" value="ECO:0007669"/>
    <property type="project" value="UniProtKB-KW"/>
</dbReference>
<feature type="binding site" evidence="14">
    <location>
        <position position="85"/>
    </location>
    <ligand>
        <name>Zn(2+)</name>
        <dbReference type="ChEBI" id="CHEBI:29105"/>
        <note>catalytic</note>
    </ligand>
</feature>
<feature type="binding site" evidence="13">
    <location>
        <position position="201"/>
    </location>
    <ligand>
        <name>NADP(+)</name>
        <dbReference type="ChEBI" id="CHEBI:58349"/>
    </ligand>
</feature>
<evidence type="ECO:0000256" key="9">
    <source>
        <dbReference type="ARBA" id="ARBA00049861"/>
    </source>
</evidence>
<sequence>MSTTDVELMHHAIGAAAAVRASTAPNPWVGAAVLTPDGEVHTGATSPPGGPHAEVNAIAAAGDVRGAVLATTLEPCNHTGRTGPCAEAIIEAGIRRVLVGIQDPDEQVAGCGIQRLRDAGIDVEVGVCADEITAQLAPYLHHRRTGRPYVLVKIAMTADGRTAAPDLSSQWITDEPARTDSHTLRAESQAILVGAGTIRADDPSLTTRFVEGPSPQRVVLGSAPVGAKVHPCLEWRGELGDLLDHLGGEGVLQLMVEGGSSTIAQFYAEGLIDQFAIYVAPAMFGGDDGHPVFVGSGAPTMADLRRGRFVGVRQVGRDVRLDIVLD</sequence>
<evidence type="ECO:0000256" key="10">
    <source>
        <dbReference type="ARBA" id="ARBA00049886"/>
    </source>
</evidence>
<dbReference type="EC" id="3.5.4.26" evidence="11"/>
<organism evidence="16 17">
    <name type="scientific">Ilumatobacter coccineus (strain NBRC 103263 / KCTC 29153 / YM16-304)</name>
    <dbReference type="NCBI Taxonomy" id="1313172"/>
    <lineage>
        <taxon>Bacteria</taxon>
        <taxon>Bacillati</taxon>
        <taxon>Actinomycetota</taxon>
        <taxon>Acidimicrobiia</taxon>
        <taxon>Acidimicrobiales</taxon>
        <taxon>Ilumatobacteraceae</taxon>
        <taxon>Ilumatobacter</taxon>
    </lineage>
</organism>
<evidence type="ECO:0000313" key="16">
    <source>
        <dbReference type="EMBL" id="BAN01628.1"/>
    </source>
</evidence>
<dbReference type="KEGG" id="aym:YM304_13140"/>
<dbReference type="NCBIfam" id="TIGR00326">
    <property type="entry name" value="eubact_ribD"/>
    <property type="match status" value="1"/>
</dbReference>
<evidence type="ECO:0000256" key="4">
    <source>
        <dbReference type="ARBA" id="ARBA00005259"/>
    </source>
</evidence>
<dbReference type="EMBL" id="AP012057">
    <property type="protein sequence ID" value="BAN01628.1"/>
    <property type="molecule type" value="Genomic_DNA"/>
</dbReference>
<keyword evidence="7 11" id="KW-0560">Oxidoreductase</keyword>
<comment type="catalytic activity">
    <reaction evidence="10 11">
        <text>2,5-diamino-6-hydroxy-4-(5-phosphoribosylamino)-pyrimidine + H2O + H(+) = 5-amino-6-(5-phospho-D-ribosylamino)uracil + NH4(+)</text>
        <dbReference type="Rhea" id="RHEA:21868"/>
        <dbReference type="ChEBI" id="CHEBI:15377"/>
        <dbReference type="ChEBI" id="CHEBI:15378"/>
        <dbReference type="ChEBI" id="CHEBI:28938"/>
        <dbReference type="ChEBI" id="CHEBI:58453"/>
        <dbReference type="ChEBI" id="CHEBI:58614"/>
        <dbReference type="EC" id="3.5.4.26"/>
    </reaction>
</comment>
<feature type="domain" description="CMP/dCMP-type deaminase" evidence="15">
    <location>
        <begin position="3"/>
        <end position="124"/>
    </location>
</feature>
<evidence type="ECO:0000256" key="1">
    <source>
        <dbReference type="ARBA" id="ARBA00002151"/>
    </source>
</evidence>
<feature type="binding site" evidence="13">
    <location>
        <position position="155"/>
    </location>
    <ligand>
        <name>NADP(+)</name>
        <dbReference type="ChEBI" id="CHEBI:58349"/>
    </ligand>
</feature>
<dbReference type="RefSeq" id="WP_015440875.1">
    <property type="nucleotide sequence ID" value="NC_020520.1"/>
</dbReference>
<evidence type="ECO:0000256" key="8">
    <source>
        <dbReference type="ARBA" id="ARBA00023268"/>
    </source>
</evidence>
<comment type="catalytic activity">
    <reaction evidence="9 11">
        <text>5-amino-6-(5-phospho-D-ribitylamino)uracil + NADP(+) = 5-amino-6-(5-phospho-D-ribosylamino)uracil + NADPH + H(+)</text>
        <dbReference type="Rhea" id="RHEA:17845"/>
        <dbReference type="ChEBI" id="CHEBI:15378"/>
        <dbReference type="ChEBI" id="CHEBI:57783"/>
        <dbReference type="ChEBI" id="CHEBI:58349"/>
        <dbReference type="ChEBI" id="CHEBI:58421"/>
        <dbReference type="ChEBI" id="CHEBI:58453"/>
        <dbReference type="EC" id="1.1.1.193"/>
    </reaction>
</comment>
<keyword evidence="6 11" id="KW-0521">NADP</keyword>
<keyword evidence="11 16" id="KW-0378">Hydrolase</keyword>
<evidence type="ECO:0000256" key="11">
    <source>
        <dbReference type="PIRNR" id="PIRNR006769"/>
    </source>
</evidence>
<dbReference type="Proteomes" id="UP000011863">
    <property type="component" value="Chromosome"/>
</dbReference>
<dbReference type="GO" id="GO:0009231">
    <property type="term" value="P:riboflavin biosynthetic process"/>
    <property type="evidence" value="ECO:0007669"/>
    <property type="project" value="UniProtKB-UniPathway"/>
</dbReference>
<dbReference type="UniPathway" id="UPA00275">
    <property type="reaction ID" value="UER00401"/>
</dbReference>
<feature type="binding site" evidence="13">
    <location>
        <position position="197"/>
    </location>
    <ligand>
        <name>NADP(+)</name>
        <dbReference type="ChEBI" id="CHEBI:58349"/>
    </ligand>
</feature>
<comment type="pathway">
    <text evidence="2 11">Cofactor biosynthesis; riboflavin biosynthesis; 5-amino-6-(D-ribitylamino)uracil from GTP: step 2/4.</text>
</comment>
<dbReference type="AlphaFoldDB" id="A0A6C7EAH2"/>
<comment type="cofactor">
    <cofactor evidence="11 14">
        <name>Zn(2+)</name>
        <dbReference type="ChEBI" id="CHEBI:29105"/>
    </cofactor>
    <text evidence="11 14">Binds 1 zinc ion.</text>
</comment>
<dbReference type="Pfam" id="PF00383">
    <property type="entry name" value="dCMP_cyt_deam_1"/>
    <property type="match status" value="1"/>
</dbReference>
<evidence type="ECO:0000256" key="5">
    <source>
        <dbReference type="ARBA" id="ARBA00007417"/>
    </source>
</evidence>
<evidence type="ECO:0000256" key="6">
    <source>
        <dbReference type="ARBA" id="ARBA00022857"/>
    </source>
</evidence>
<evidence type="ECO:0000313" key="17">
    <source>
        <dbReference type="Proteomes" id="UP000011863"/>
    </source>
</evidence>
<dbReference type="PIRSF" id="PIRSF006769">
    <property type="entry name" value="RibD"/>
    <property type="match status" value="1"/>
</dbReference>
<dbReference type="PANTHER" id="PTHR38011:SF7">
    <property type="entry name" value="2,5-DIAMINO-6-RIBOSYLAMINO-4(3H)-PYRIMIDINONE 5'-PHOSPHATE REDUCTASE"/>
    <property type="match status" value="1"/>
</dbReference>
<dbReference type="PROSITE" id="PS51747">
    <property type="entry name" value="CYT_DCMP_DEAMINASES_2"/>
    <property type="match status" value="1"/>
</dbReference>
<dbReference type="SUPFAM" id="SSF53927">
    <property type="entry name" value="Cytidine deaminase-like"/>
    <property type="match status" value="1"/>
</dbReference>
<feature type="binding site" evidence="14">
    <location>
        <position position="76"/>
    </location>
    <ligand>
        <name>Zn(2+)</name>
        <dbReference type="ChEBI" id="CHEBI:29105"/>
        <note>catalytic</note>
    </ligand>
</feature>
<feature type="binding site" evidence="13">
    <location>
        <position position="208"/>
    </location>
    <ligand>
        <name>substrate</name>
    </ligand>
</feature>
<evidence type="ECO:0000259" key="15">
    <source>
        <dbReference type="PROSITE" id="PS51747"/>
    </source>
</evidence>
<dbReference type="InterPro" id="IPR016193">
    <property type="entry name" value="Cytidine_deaminase-like"/>
</dbReference>
<protein>
    <recommendedName>
        <fullName evidence="11">Riboflavin biosynthesis protein RibD</fullName>
    </recommendedName>
    <domain>
        <recommendedName>
            <fullName evidence="11">Diaminohydroxyphosphoribosylaminopyrimidine deaminase</fullName>
            <shortName evidence="11">DRAP deaminase</shortName>
            <ecNumber evidence="11">3.5.4.26</ecNumber>
        </recommendedName>
        <alternativeName>
            <fullName evidence="11">Riboflavin-specific deaminase</fullName>
        </alternativeName>
    </domain>
    <domain>
        <recommendedName>
            <fullName evidence="11">5-amino-6-(5-phosphoribosylamino)uracil reductase</fullName>
            <ecNumber evidence="11">1.1.1.193</ecNumber>
        </recommendedName>
        <alternativeName>
            <fullName evidence="11">HTP reductase</fullName>
        </alternativeName>
    </domain>
</protein>
<dbReference type="InterPro" id="IPR050765">
    <property type="entry name" value="Riboflavin_Biosynth_HTPR"/>
</dbReference>
<dbReference type="GO" id="GO:0008703">
    <property type="term" value="F:5-amino-6-(5-phosphoribosylamino)uracil reductase activity"/>
    <property type="evidence" value="ECO:0007669"/>
    <property type="project" value="UniProtKB-EC"/>
</dbReference>
<dbReference type="Pfam" id="PF01872">
    <property type="entry name" value="RibD_C"/>
    <property type="match status" value="1"/>
</dbReference>
<feature type="binding site" evidence="13">
    <location>
        <position position="171"/>
    </location>
    <ligand>
        <name>NADP(+)</name>
        <dbReference type="ChEBI" id="CHEBI:58349"/>
    </ligand>
</feature>